<reference evidence="2 3" key="2">
    <citation type="submission" date="2024-07" db="EMBL/GenBank/DDBJ databases">
        <authorList>
            <person name="Akdeniz Z."/>
        </authorList>
    </citation>
    <scope>NUCLEOTIDE SEQUENCE [LARGE SCALE GENOMIC DNA]</scope>
</reference>
<dbReference type="EMBL" id="CATOUU010001144">
    <property type="protein sequence ID" value="CAI9974388.1"/>
    <property type="molecule type" value="Genomic_DNA"/>
</dbReference>
<evidence type="ECO:0000313" key="1">
    <source>
        <dbReference type="EMBL" id="CAI9974388.1"/>
    </source>
</evidence>
<evidence type="ECO:0000313" key="2">
    <source>
        <dbReference type="EMBL" id="CAL6114811.1"/>
    </source>
</evidence>
<reference evidence="1" key="1">
    <citation type="submission" date="2023-06" db="EMBL/GenBank/DDBJ databases">
        <authorList>
            <person name="Kurt Z."/>
        </authorList>
    </citation>
    <scope>NUCLEOTIDE SEQUENCE</scope>
</reference>
<name>A0AA86RIW7_9EUKA</name>
<dbReference type="Proteomes" id="UP001642409">
    <property type="component" value="Unassembled WGS sequence"/>
</dbReference>
<comment type="caution">
    <text evidence="1">The sequence shown here is derived from an EMBL/GenBank/DDBJ whole genome shotgun (WGS) entry which is preliminary data.</text>
</comment>
<organism evidence="1">
    <name type="scientific">Hexamita inflata</name>
    <dbReference type="NCBI Taxonomy" id="28002"/>
    <lineage>
        <taxon>Eukaryota</taxon>
        <taxon>Metamonada</taxon>
        <taxon>Diplomonadida</taxon>
        <taxon>Hexamitidae</taxon>
        <taxon>Hexamitinae</taxon>
        <taxon>Hexamita</taxon>
    </lineage>
</organism>
<evidence type="ECO:0000313" key="3">
    <source>
        <dbReference type="Proteomes" id="UP001642409"/>
    </source>
</evidence>
<dbReference type="AlphaFoldDB" id="A0AA86RIW7"/>
<dbReference type="EMBL" id="CAXDID020000832">
    <property type="protein sequence ID" value="CAL6114811.1"/>
    <property type="molecule type" value="Genomic_DNA"/>
</dbReference>
<proteinExistence type="predicted"/>
<keyword evidence="3" id="KW-1185">Reference proteome</keyword>
<sequence length="107" mass="12810">MLFFVKISQYTLSSIKTQLLHRLSQIECDQIANHWNQNTTQPCLQGRCLLAYKGVTDFNSLISKNVSKMYLWKMSNLNDLWSKNVVKYYVICHLFIREFYMMELPYK</sequence>
<accession>A0AA86RIW7</accession>
<gene>
    <name evidence="1" type="ORF">HINF_LOCUS62033</name>
    <name evidence="2" type="ORF">HINF_LOCUS78314</name>
</gene>
<protein>
    <submittedName>
        <fullName evidence="2">Hypothetical_protein</fullName>
    </submittedName>
</protein>